<dbReference type="EMBL" id="FOOI01000008">
    <property type="protein sequence ID" value="SFG78168.1"/>
    <property type="molecule type" value="Genomic_DNA"/>
</dbReference>
<dbReference type="OrthoDB" id="3292517at2"/>
<keyword evidence="4" id="KW-1185">Reference proteome</keyword>
<dbReference type="AlphaFoldDB" id="A0A1I2UMB0"/>
<accession>A0A1I2UMB0</accession>
<evidence type="ECO:0000313" key="4">
    <source>
        <dbReference type="Proteomes" id="UP000533017"/>
    </source>
</evidence>
<name>A0A1I2UMB0_9ACTN</name>
<dbReference type="Proteomes" id="UP000533017">
    <property type="component" value="Unassembled WGS sequence"/>
</dbReference>
<dbReference type="EMBL" id="JACBZA010000001">
    <property type="protein sequence ID" value="NYH86651.1"/>
    <property type="molecule type" value="Genomic_DNA"/>
</dbReference>
<reference evidence="1 4" key="2">
    <citation type="submission" date="2020-07" db="EMBL/GenBank/DDBJ databases">
        <title>Sequencing the genomes of 1000 actinobacteria strains.</title>
        <authorList>
            <person name="Klenk H.-P."/>
        </authorList>
    </citation>
    <scope>NUCLEOTIDE SEQUENCE [LARGE SCALE GENOMIC DNA]</scope>
    <source>
        <strain evidence="1 4">DSM 45117</strain>
    </source>
</reference>
<evidence type="ECO:0000313" key="3">
    <source>
        <dbReference type="Proteomes" id="UP000199052"/>
    </source>
</evidence>
<dbReference type="STRING" id="504797.SAMN05421678_108237"/>
<reference evidence="2 3" key="1">
    <citation type="submission" date="2016-10" db="EMBL/GenBank/DDBJ databases">
        <authorList>
            <person name="de Groot N.N."/>
        </authorList>
    </citation>
    <scope>NUCLEOTIDE SEQUENCE [LARGE SCALE GENOMIC DNA]</scope>
    <source>
        <strain evidence="2 3">CPCC 202808</strain>
    </source>
</reference>
<proteinExistence type="predicted"/>
<gene>
    <name evidence="1" type="ORF">FHR37_005502</name>
    <name evidence="2" type="ORF">SAMN05421678_108237</name>
</gene>
<dbReference type="Proteomes" id="UP000199052">
    <property type="component" value="Unassembled WGS sequence"/>
</dbReference>
<dbReference type="RefSeq" id="WP_092884022.1">
    <property type="nucleotide sequence ID" value="NZ_FOOI01000008.1"/>
</dbReference>
<sequence>MSGEWVKYSCDLAWAMSTIGSVERRLIDLAVLRVNAIGHAEFGSGELARLLSVMDPITGEVVHAVTERHVRRAVEGLRGLKVIEPDSSVLCLHFDAERLCNGTSGHWCHHHGIGRAPKLARQRRRT</sequence>
<protein>
    <submittedName>
        <fullName evidence="2">Uncharacterized protein</fullName>
    </submittedName>
</protein>
<evidence type="ECO:0000313" key="1">
    <source>
        <dbReference type="EMBL" id="NYH86651.1"/>
    </source>
</evidence>
<evidence type="ECO:0000313" key="2">
    <source>
        <dbReference type="EMBL" id="SFG78168.1"/>
    </source>
</evidence>
<organism evidence="2 3">
    <name type="scientific">Actinopolymorpha cephalotaxi</name>
    <dbReference type="NCBI Taxonomy" id="504797"/>
    <lineage>
        <taxon>Bacteria</taxon>
        <taxon>Bacillati</taxon>
        <taxon>Actinomycetota</taxon>
        <taxon>Actinomycetes</taxon>
        <taxon>Propionibacteriales</taxon>
        <taxon>Actinopolymorphaceae</taxon>
        <taxon>Actinopolymorpha</taxon>
    </lineage>
</organism>